<dbReference type="Proteomes" id="UP000765509">
    <property type="component" value="Unassembled WGS sequence"/>
</dbReference>
<evidence type="ECO:0000313" key="3">
    <source>
        <dbReference type="Proteomes" id="UP000765509"/>
    </source>
</evidence>
<evidence type="ECO:0000313" key="2">
    <source>
        <dbReference type="EMBL" id="MBW0561512.1"/>
    </source>
</evidence>
<dbReference type="EMBL" id="AVOT02071149">
    <property type="protein sequence ID" value="MBW0561512.1"/>
    <property type="molecule type" value="Genomic_DNA"/>
</dbReference>
<name>A0A9Q3JGT0_9BASI</name>
<gene>
    <name evidence="2" type="ORF">O181_101227</name>
</gene>
<organism evidence="2 3">
    <name type="scientific">Austropuccinia psidii MF-1</name>
    <dbReference type="NCBI Taxonomy" id="1389203"/>
    <lineage>
        <taxon>Eukaryota</taxon>
        <taxon>Fungi</taxon>
        <taxon>Dikarya</taxon>
        <taxon>Basidiomycota</taxon>
        <taxon>Pucciniomycotina</taxon>
        <taxon>Pucciniomycetes</taxon>
        <taxon>Pucciniales</taxon>
        <taxon>Sphaerophragmiaceae</taxon>
        <taxon>Austropuccinia</taxon>
    </lineage>
</organism>
<protein>
    <recommendedName>
        <fullName evidence="1">Helitron helicase-like domain-containing protein</fullName>
    </recommendedName>
</protein>
<proteinExistence type="predicted"/>
<dbReference type="OrthoDB" id="3366231at2759"/>
<feature type="domain" description="Helitron helicase-like" evidence="1">
    <location>
        <begin position="8"/>
        <end position="127"/>
    </location>
</feature>
<accession>A0A9Q3JGT0</accession>
<comment type="caution">
    <text evidence="2">The sequence shown here is derived from an EMBL/GenBank/DDBJ whole genome shotgun (WGS) entry which is preliminary data.</text>
</comment>
<reference evidence="2" key="1">
    <citation type="submission" date="2021-03" db="EMBL/GenBank/DDBJ databases">
        <title>Draft genome sequence of rust myrtle Austropuccinia psidii MF-1, a brazilian biotype.</title>
        <authorList>
            <person name="Quecine M.C."/>
            <person name="Pachon D.M.R."/>
            <person name="Bonatelli M.L."/>
            <person name="Correr F.H."/>
            <person name="Franceschini L.M."/>
            <person name="Leite T.F."/>
            <person name="Margarido G.R.A."/>
            <person name="Almeida C.A."/>
            <person name="Ferrarezi J.A."/>
            <person name="Labate C.A."/>
        </authorList>
    </citation>
    <scope>NUCLEOTIDE SEQUENCE</scope>
    <source>
        <strain evidence="2">MF-1</strain>
    </source>
</reference>
<dbReference type="Pfam" id="PF14214">
    <property type="entry name" value="Helitron_like_N"/>
    <property type="match status" value="1"/>
</dbReference>
<dbReference type="PANTHER" id="PTHR45786:SF74">
    <property type="entry name" value="ATP-DEPENDENT DNA HELICASE"/>
    <property type="match status" value="1"/>
</dbReference>
<sequence length="175" mass="19589">MYQGLTETLEAEGDVNGKKVVLPSMFIGGPRAMLQLYQDAMALVKFYGKPSLFITMTANPKWPEIGACLREGEIPSNWPDIITRVFKMKFDVLIWDLTINKRLGTVLSYVYTIEFQKHGLPHAHIILILAESSIPRTVTQIDALVCAEIPDLTEESHLFDLVTSIMLHSPCKPGS</sequence>
<dbReference type="InterPro" id="IPR025476">
    <property type="entry name" value="Helitron_helicase-like"/>
</dbReference>
<dbReference type="PANTHER" id="PTHR45786">
    <property type="entry name" value="DNA BINDING PROTEIN-LIKE"/>
    <property type="match status" value="1"/>
</dbReference>
<keyword evidence="3" id="KW-1185">Reference proteome</keyword>
<dbReference type="AlphaFoldDB" id="A0A9Q3JGT0"/>
<evidence type="ECO:0000259" key="1">
    <source>
        <dbReference type="Pfam" id="PF14214"/>
    </source>
</evidence>